<evidence type="ECO:0000256" key="10">
    <source>
        <dbReference type="SAM" id="MobiDB-lite"/>
    </source>
</evidence>
<dbReference type="InterPro" id="IPR038763">
    <property type="entry name" value="DHH_sf"/>
</dbReference>
<dbReference type="InterPro" id="IPR004097">
    <property type="entry name" value="DHHA2"/>
</dbReference>
<dbReference type="EMBL" id="SUNJ01000822">
    <property type="protein sequence ID" value="TPP67320.1"/>
    <property type="molecule type" value="Genomic_DNA"/>
</dbReference>
<evidence type="ECO:0000259" key="12">
    <source>
        <dbReference type="Pfam" id="PF02833"/>
    </source>
</evidence>
<protein>
    <recommendedName>
        <fullName evidence="8">Complex III assembly factor LYRM7</fullName>
    </recommendedName>
    <alternativeName>
        <fullName evidence="9">LYR motif-containing protein 7</fullName>
    </alternativeName>
</protein>
<keyword evidence="15" id="KW-1185">Reference proteome</keyword>
<evidence type="ECO:0000256" key="7">
    <source>
        <dbReference type="ARBA" id="ARBA00025809"/>
    </source>
</evidence>
<feature type="domain" description="DHHA2" evidence="12">
    <location>
        <begin position="233"/>
        <end position="387"/>
    </location>
</feature>
<feature type="domain" description="DDH" evidence="11">
    <location>
        <begin position="20"/>
        <end position="184"/>
    </location>
</feature>
<keyword evidence="4" id="KW-0378">Hydrolase</keyword>
<feature type="compositionally biased region" description="Polar residues" evidence="10">
    <location>
        <begin position="408"/>
        <end position="417"/>
    </location>
</feature>
<dbReference type="InterPro" id="IPR008011">
    <property type="entry name" value="Complex1_LYR_dom"/>
</dbReference>
<comment type="subunit">
    <text evidence="7">Interacts with UQCRFS1.</text>
</comment>
<evidence type="ECO:0000313" key="15">
    <source>
        <dbReference type="Proteomes" id="UP000316759"/>
    </source>
</evidence>
<dbReference type="GO" id="GO:0005739">
    <property type="term" value="C:mitochondrion"/>
    <property type="evidence" value="ECO:0007669"/>
    <property type="project" value="GOC"/>
</dbReference>
<dbReference type="AlphaFoldDB" id="A0A504ZDE3"/>
<name>A0A504ZDE3_FASGI</name>
<organism evidence="14 15">
    <name type="scientific">Fasciola gigantica</name>
    <name type="common">Giant liver fluke</name>
    <dbReference type="NCBI Taxonomy" id="46835"/>
    <lineage>
        <taxon>Eukaryota</taxon>
        <taxon>Metazoa</taxon>
        <taxon>Spiralia</taxon>
        <taxon>Lophotrochozoa</taxon>
        <taxon>Platyhelminthes</taxon>
        <taxon>Trematoda</taxon>
        <taxon>Digenea</taxon>
        <taxon>Plagiorchiida</taxon>
        <taxon>Echinostomata</taxon>
        <taxon>Echinostomatoidea</taxon>
        <taxon>Fasciolidae</taxon>
        <taxon>Fasciola</taxon>
    </lineage>
</organism>
<accession>A0A504ZDE3</accession>
<evidence type="ECO:0000256" key="6">
    <source>
        <dbReference type="ARBA" id="ARBA00025430"/>
    </source>
</evidence>
<dbReference type="CDD" id="cd20267">
    <property type="entry name" value="Complex1_LYR_LYRM7"/>
    <property type="match status" value="1"/>
</dbReference>
<comment type="caution">
    <text evidence="14">The sequence shown here is derived from an EMBL/GenBank/DDBJ whole genome shotgun (WGS) entry which is preliminary data.</text>
</comment>
<comment type="cofactor">
    <cofactor evidence="1">
        <name>Mn(2+)</name>
        <dbReference type="ChEBI" id="CHEBI:29035"/>
    </cofactor>
</comment>
<dbReference type="InterPro" id="IPR038222">
    <property type="entry name" value="DHHA2_dom_sf"/>
</dbReference>
<dbReference type="SUPFAM" id="SSF64182">
    <property type="entry name" value="DHH phosphoesterases"/>
    <property type="match status" value="1"/>
</dbReference>
<dbReference type="PANTHER" id="PTHR12112">
    <property type="entry name" value="BNIP - RELATED"/>
    <property type="match status" value="1"/>
</dbReference>
<dbReference type="PANTHER" id="PTHR12112:SF39">
    <property type="entry name" value="EG:152A3.5 PROTEIN (FBGN0003116_PN PROTEIN)"/>
    <property type="match status" value="1"/>
</dbReference>
<evidence type="ECO:0000259" key="13">
    <source>
        <dbReference type="Pfam" id="PF05347"/>
    </source>
</evidence>
<reference evidence="14 15" key="1">
    <citation type="submission" date="2019-04" db="EMBL/GenBank/DDBJ databases">
        <title>Annotation for the trematode Fasciola gigantica.</title>
        <authorList>
            <person name="Choi Y.-J."/>
        </authorList>
    </citation>
    <scope>NUCLEOTIDE SEQUENCE [LARGE SCALE GENOMIC DNA]</scope>
    <source>
        <strain evidence="14">Uganda_cow_1</strain>
    </source>
</reference>
<feature type="region of interest" description="Disordered" evidence="10">
    <location>
        <begin position="396"/>
        <end position="435"/>
    </location>
</feature>
<evidence type="ECO:0000256" key="4">
    <source>
        <dbReference type="ARBA" id="ARBA00022801"/>
    </source>
</evidence>
<dbReference type="Pfam" id="PF05347">
    <property type="entry name" value="Complex1_LYR"/>
    <property type="match status" value="1"/>
</dbReference>
<evidence type="ECO:0000259" key="11">
    <source>
        <dbReference type="Pfam" id="PF01368"/>
    </source>
</evidence>
<evidence type="ECO:0000256" key="5">
    <source>
        <dbReference type="ARBA" id="ARBA00023211"/>
    </source>
</evidence>
<evidence type="ECO:0000256" key="1">
    <source>
        <dbReference type="ARBA" id="ARBA00001936"/>
    </source>
</evidence>
<evidence type="ECO:0000256" key="2">
    <source>
        <dbReference type="ARBA" id="ARBA00010331"/>
    </source>
</evidence>
<comment type="function">
    <text evidence="6">Assembly factor required for Rieske Fe-S protein UQCRFS1 incorporation into the cytochrome b-c1 (CIII) complex. Functions as a chaperone, binding to this subunit within the mitochondrial matrix and stabilizing it prior to its translocation and insertion into the late CIII dimeric intermediate within the mitochondrial inner membrane.</text>
</comment>
<dbReference type="Pfam" id="PF01368">
    <property type="entry name" value="DHH"/>
    <property type="match status" value="1"/>
</dbReference>
<feature type="region of interest" description="Disordered" evidence="10">
    <location>
        <begin position="715"/>
        <end position="738"/>
    </location>
</feature>
<dbReference type="OrthoDB" id="19923at2759"/>
<evidence type="ECO:0000256" key="8">
    <source>
        <dbReference type="ARBA" id="ARBA00026165"/>
    </source>
</evidence>
<feature type="compositionally biased region" description="Polar residues" evidence="10">
    <location>
        <begin position="725"/>
        <end position="734"/>
    </location>
</feature>
<keyword evidence="3" id="KW-0479">Metal-binding</keyword>
<gene>
    <name evidence="14" type="ORF">FGIG_01289</name>
</gene>
<dbReference type="InterPro" id="IPR045298">
    <property type="entry name" value="Complex1_LYR_LYRM7"/>
</dbReference>
<dbReference type="GO" id="GO:0034551">
    <property type="term" value="P:mitochondrial respiratory chain complex III assembly"/>
    <property type="evidence" value="ECO:0007669"/>
    <property type="project" value="InterPro"/>
</dbReference>
<dbReference type="STRING" id="46835.A0A504ZDE3"/>
<dbReference type="Gene3D" id="3.90.1640.10">
    <property type="entry name" value="inorganic pyrophosphatase (n-terminal core)"/>
    <property type="match status" value="1"/>
</dbReference>
<dbReference type="Pfam" id="PF02833">
    <property type="entry name" value="DHHA2"/>
    <property type="match status" value="1"/>
</dbReference>
<evidence type="ECO:0000256" key="9">
    <source>
        <dbReference type="ARBA" id="ARBA00031830"/>
    </source>
</evidence>
<evidence type="ECO:0000313" key="14">
    <source>
        <dbReference type="EMBL" id="TPP67320.1"/>
    </source>
</evidence>
<evidence type="ECO:0000256" key="3">
    <source>
        <dbReference type="ARBA" id="ARBA00022723"/>
    </source>
</evidence>
<feature type="compositionally biased region" description="Basic and acidic residues" evidence="10">
    <location>
        <begin position="418"/>
        <end position="428"/>
    </location>
</feature>
<feature type="domain" description="Complex 1 LYR protein" evidence="13">
    <location>
        <begin position="781"/>
        <end position="830"/>
    </location>
</feature>
<dbReference type="Proteomes" id="UP000316759">
    <property type="component" value="Unassembled WGS sequence"/>
</dbReference>
<proteinExistence type="inferred from homology"/>
<keyword evidence="5" id="KW-0464">Manganese</keyword>
<dbReference type="GO" id="GO:0004309">
    <property type="term" value="F:exopolyphosphatase activity"/>
    <property type="evidence" value="ECO:0007669"/>
    <property type="project" value="TreeGrafter"/>
</dbReference>
<dbReference type="Gene3D" id="3.10.310.20">
    <property type="entry name" value="DHHA2 domain"/>
    <property type="match status" value="1"/>
</dbReference>
<comment type="similarity">
    <text evidence="2">Belongs to the PPase class C family. Prune subfamily.</text>
</comment>
<sequence length="873" mass="98242">MELYLRETARKLKSNAGGLRIVVSGNEACDLDSTVCALAYAMFKQMQLGESALIIPLCYVNRADMHLRSEVVYWLNRCHICLNSLIYADDLLLTNLESDDCETQLILVDHNKPTGPLADTQWPVVEIIDHHQLESAENQQLKNCRLKRVELVGSCASLVTELLLQSELVDRIPSVVWELLYGAILIDTVGLSVKGQKAGRLTNLDLLMATRIEDRIGYNILIDSTFRESLYSAMEEAKFDVKAMSTWDLIRRDTKLACGLEGSTERLVCSTVSGLDFVDLMRAPDFVEMANRLCALHSATVVVCITVGYAPTEVDQSRSTKERRRGLVVYSPTKQPALCGQLVSTLCNPKHKLELHPEPVDHSAPVAFAGVIHNPTITRKAVMPILVDFVNRHRQPPAPPVEKLDLTPMNTAEPTTDTDSKRTNKDPGTHAIRSLDPNIQSELEFLRSWLASFDPNERFKLVYNTVSSVMETLRTDHPSVELLKQVASQLTERARADQHLEGKLTAVPTSHRRKEPVDGEKTGDSLVEGRVISDIGKALNRGRRLTMPAANDLRAYHERKRRETTKLKFRGASDDSHSLPDNEDRKPTWLETEYLTRLSSWLPDHIQKTSVEAIEAVSYRLYRRLSSVPQCGQTRPATSVTFDFESADDNFSEPMDDAELALLRNSFGDIQGICSTDDANKGGREKSTSLLPSTSWPFAENDAVFRRGLEWLRRSPKVNRPRSGSKPTTPSPMGSLQGAHSHVKFMLNPEYKSPDDFHHSAPGENHTCEVMQRARAIKVLRDLHRTCRVVFAGDTSAIQAARLRIRSEFDAHCKETNPQKIEEILKHAEEVELILRTSVIQMEYNEDTNRFKMKLRDGLAYTDWESPSQLPKC</sequence>
<dbReference type="InterPro" id="IPR001667">
    <property type="entry name" value="DDH_dom"/>
</dbReference>